<dbReference type="RefSeq" id="WP_023562300.1">
    <property type="nucleotide sequence ID" value="NC_022657.1"/>
</dbReference>
<dbReference type="HOGENOM" id="CLU_106286_0_0_11"/>
<gene>
    <name evidence="1" type="ORF">AFR_38560</name>
</gene>
<dbReference type="InterPro" id="IPR027417">
    <property type="entry name" value="P-loop_NTPase"/>
</dbReference>
<name>U5WDE2_9ACTN</name>
<reference evidence="1 2" key="1">
    <citation type="journal article" date="2014" name="J. Biotechnol.">
        <title>Complete genome sequence of the actinobacterium Actinoplanes friuliensis HAG 010964, producer of the lipopeptide antibiotic friulimycin.</title>
        <authorList>
            <person name="Ruckert C."/>
            <person name="Szczepanowski R."/>
            <person name="Albersmeier A."/>
            <person name="Goesmann A."/>
            <person name="Fischer N."/>
            <person name="Steinkamper A."/>
            <person name="Puhler A."/>
            <person name="Biener R."/>
            <person name="Schwartz D."/>
            <person name="Kalinowski J."/>
        </authorList>
    </citation>
    <scope>NUCLEOTIDE SEQUENCE [LARGE SCALE GENOMIC DNA]</scope>
    <source>
        <strain evidence="1 2">DSM 7358</strain>
    </source>
</reference>
<dbReference type="KEGG" id="afs:AFR_38560"/>
<dbReference type="PATRIC" id="fig|1246995.3.peg.7802"/>
<dbReference type="SUPFAM" id="SSF52540">
    <property type="entry name" value="P-loop containing nucleoside triphosphate hydrolases"/>
    <property type="match status" value="1"/>
</dbReference>
<keyword evidence="2" id="KW-1185">Reference proteome</keyword>
<dbReference type="AlphaFoldDB" id="U5WDE2"/>
<evidence type="ECO:0000313" key="2">
    <source>
        <dbReference type="Proteomes" id="UP000017746"/>
    </source>
</evidence>
<dbReference type="Pfam" id="PF13671">
    <property type="entry name" value="AAA_33"/>
    <property type="match status" value="1"/>
</dbReference>
<dbReference type="STRING" id="1246995.AFR_38560"/>
<organism evidence="1 2">
    <name type="scientific">Actinoplanes friuliensis DSM 7358</name>
    <dbReference type="NCBI Taxonomy" id="1246995"/>
    <lineage>
        <taxon>Bacteria</taxon>
        <taxon>Bacillati</taxon>
        <taxon>Actinomycetota</taxon>
        <taxon>Actinomycetes</taxon>
        <taxon>Micromonosporales</taxon>
        <taxon>Micromonosporaceae</taxon>
        <taxon>Actinoplanes</taxon>
    </lineage>
</organism>
<proteinExistence type="predicted"/>
<dbReference type="eggNOG" id="COG0645">
    <property type="taxonomic scope" value="Bacteria"/>
</dbReference>
<accession>U5WDE2</accession>
<evidence type="ECO:0000313" key="1">
    <source>
        <dbReference type="EMBL" id="AGZ45966.1"/>
    </source>
</evidence>
<protein>
    <recommendedName>
        <fullName evidence="3">Kinase</fullName>
    </recommendedName>
</protein>
<dbReference type="Proteomes" id="UP000017746">
    <property type="component" value="Chromosome"/>
</dbReference>
<evidence type="ECO:0008006" key="3">
    <source>
        <dbReference type="Google" id="ProtNLM"/>
    </source>
</evidence>
<dbReference type="Gene3D" id="3.40.50.300">
    <property type="entry name" value="P-loop containing nucleotide triphosphate hydrolases"/>
    <property type="match status" value="1"/>
</dbReference>
<dbReference type="EMBL" id="CP006272">
    <property type="protein sequence ID" value="AGZ45966.1"/>
    <property type="molecule type" value="Genomic_DNA"/>
</dbReference>
<sequence>MARDVVMVNGLPGSGKSSLAPRLAAALGAACLEKDRIKEALAEAVVTEVPDLGAVAMETVWSLAAAVSGMAVVDSWWFRPRDLDHARTGITRTGATATVEVWCDVPPELARARFIARKRPGVHADTERLATQWAGWATQAEPLALGPVLRIDTSRPVDIPALSTAVKAALWS</sequence>
<dbReference type="OrthoDB" id="3819922at2"/>